<feature type="transmembrane region" description="Helical" evidence="6">
    <location>
        <begin position="314"/>
        <end position="332"/>
    </location>
</feature>
<feature type="transmembrane region" description="Helical" evidence="6">
    <location>
        <begin position="409"/>
        <end position="430"/>
    </location>
</feature>
<evidence type="ECO:0000256" key="1">
    <source>
        <dbReference type="ARBA" id="ARBA00004651"/>
    </source>
</evidence>
<keyword evidence="9" id="KW-1185">Reference proteome</keyword>
<dbReference type="PROSITE" id="PS50850">
    <property type="entry name" value="MFS"/>
    <property type="match status" value="1"/>
</dbReference>
<dbReference type="PANTHER" id="PTHR42718">
    <property type="entry name" value="MAJOR FACILITATOR SUPERFAMILY MULTIDRUG TRANSPORTER MFSC"/>
    <property type="match status" value="1"/>
</dbReference>
<feature type="domain" description="Major facilitator superfamily (MFS) profile" evidence="7">
    <location>
        <begin position="20"/>
        <end position="469"/>
    </location>
</feature>
<evidence type="ECO:0000256" key="6">
    <source>
        <dbReference type="SAM" id="Phobius"/>
    </source>
</evidence>
<dbReference type="Proteomes" id="UP001596514">
    <property type="component" value="Unassembled WGS sequence"/>
</dbReference>
<feature type="transmembrane region" description="Helical" evidence="6">
    <location>
        <begin position="56"/>
        <end position="74"/>
    </location>
</feature>
<feature type="transmembrane region" description="Helical" evidence="6">
    <location>
        <begin position="111"/>
        <end position="131"/>
    </location>
</feature>
<accession>A0ABW2TC23</accession>
<dbReference type="InterPro" id="IPR036259">
    <property type="entry name" value="MFS_trans_sf"/>
</dbReference>
<keyword evidence="4 6" id="KW-1133">Transmembrane helix</keyword>
<dbReference type="Gene3D" id="1.20.1720.10">
    <property type="entry name" value="Multidrug resistance protein D"/>
    <property type="match status" value="1"/>
</dbReference>
<evidence type="ECO:0000313" key="9">
    <source>
        <dbReference type="Proteomes" id="UP001596514"/>
    </source>
</evidence>
<dbReference type="InterPro" id="IPR020846">
    <property type="entry name" value="MFS_dom"/>
</dbReference>
<feature type="transmembrane region" description="Helical" evidence="6">
    <location>
        <begin position="236"/>
        <end position="253"/>
    </location>
</feature>
<feature type="transmembrane region" description="Helical" evidence="6">
    <location>
        <begin position="344"/>
        <end position="363"/>
    </location>
</feature>
<dbReference type="Pfam" id="PF07690">
    <property type="entry name" value="MFS_1"/>
    <property type="match status" value="1"/>
</dbReference>
<feature type="transmembrane region" description="Helical" evidence="6">
    <location>
        <begin position="204"/>
        <end position="224"/>
    </location>
</feature>
<comment type="caution">
    <text evidence="8">The sequence shown here is derived from an EMBL/GenBank/DDBJ whole genome shotgun (WGS) entry which is preliminary data.</text>
</comment>
<keyword evidence="3 6" id="KW-0812">Transmembrane</keyword>
<sequence>MSSPSGTSAANLPPRSIPVVIAVLLIAEIVSAFETTMVYNALPRFITAFQSNAADVSWSVTAFLLVAAASAALCGRLGDVYGRRKLLIIVLLLSAVGSLISLSTGTLTGVIVGRAIQGAAGAILPLCFGLAREMLPAKRVPVAVAVIAGAALIAGASGNLVSGLLLDLADWHLIFVFAAALALVAAAACLALRPSTVVARVQKIDYVGGVLFAPAIALVLFGVTQSRSWSWGDARTLGFILVGLAILAVWAWWELRVDDPMINIRLFFQHKLALTMLATAVLALGPLGISGFLFPLMMQTPETAPVGLGLSPSVAGMLAFSTSIIGFVLTPVSGRVSAAAGARLSLMIGAAVGVAGVVMLAVLHKSVVGLVASTLVLGISTAFVYTALPNLVVEAVPAENTSEATGVNVVTRTAFQGVATSVGAVLLASSTVPGTTFGTEAAYFKVFALMGVCCLITFVIGMVIKPGRETARSATPEVATPVAAHD</sequence>
<organism evidence="8 9">
    <name type="scientific">Streptosporangium amethystogenes subsp. fukuiense</name>
    <dbReference type="NCBI Taxonomy" id="698418"/>
    <lineage>
        <taxon>Bacteria</taxon>
        <taxon>Bacillati</taxon>
        <taxon>Actinomycetota</taxon>
        <taxon>Actinomycetes</taxon>
        <taxon>Streptosporangiales</taxon>
        <taxon>Streptosporangiaceae</taxon>
        <taxon>Streptosporangium</taxon>
    </lineage>
</organism>
<feature type="transmembrane region" description="Helical" evidence="6">
    <location>
        <begin position="86"/>
        <end position="105"/>
    </location>
</feature>
<dbReference type="PANTHER" id="PTHR42718:SF9">
    <property type="entry name" value="MAJOR FACILITATOR SUPERFAMILY MULTIDRUG TRANSPORTER MFSC"/>
    <property type="match status" value="1"/>
</dbReference>
<gene>
    <name evidence="8" type="ORF">ACFQVD_33630</name>
</gene>
<feature type="transmembrane region" description="Helical" evidence="6">
    <location>
        <begin position="171"/>
        <end position="192"/>
    </location>
</feature>
<evidence type="ECO:0000256" key="3">
    <source>
        <dbReference type="ARBA" id="ARBA00022692"/>
    </source>
</evidence>
<evidence type="ECO:0000256" key="4">
    <source>
        <dbReference type="ARBA" id="ARBA00022989"/>
    </source>
</evidence>
<feature type="transmembrane region" description="Helical" evidence="6">
    <location>
        <begin position="143"/>
        <end position="165"/>
    </location>
</feature>
<keyword evidence="5 6" id="KW-0472">Membrane</keyword>
<proteinExistence type="predicted"/>
<name>A0ABW2TC23_9ACTN</name>
<feature type="transmembrane region" description="Helical" evidence="6">
    <location>
        <begin position="274"/>
        <end position="294"/>
    </location>
</feature>
<evidence type="ECO:0000313" key="8">
    <source>
        <dbReference type="EMBL" id="MFC7605061.1"/>
    </source>
</evidence>
<reference evidence="9" key="1">
    <citation type="journal article" date="2019" name="Int. J. Syst. Evol. Microbiol.">
        <title>The Global Catalogue of Microorganisms (GCM) 10K type strain sequencing project: providing services to taxonomists for standard genome sequencing and annotation.</title>
        <authorList>
            <consortium name="The Broad Institute Genomics Platform"/>
            <consortium name="The Broad Institute Genome Sequencing Center for Infectious Disease"/>
            <person name="Wu L."/>
            <person name="Ma J."/>
        </authorList>
    </citation>
    <scope>NUCLEOTIDE SEQUENCE [LARGE SCALE GENOMIC DNA]</scope>
    <source>
        <strain evidence="9">JCM 10083</strain>
    </source>
</reference>
<dbReference type="EMBL" id="JBHTEE010000001">
    <property type="protein sequence ID" value="MFC7605061.1"/>
    <property type="molecule type" value="Genomic_DNA"/>
</dbReference>
<dbReference type="InterPro" id="IPR011701">
    <property type="entry name" value="MFS"/>
</dbReference>
<dbReference type="Gene3D" id="1.20.1250.20">
    <property type="entry name" value="MFS general substrate transporter like domains"/>
    <property type="match status" value="1"/>
</dbReference>
<feature type="transmembrane region" description="Helical" evidence="6">
    <location>
        <begin position="369"/>
        <end position="388"/>
    </location>
</feature>
<dbReference type="SUPFAM" id="SSF103473">
    <property type="entry name" value="MFS general substrate transporter"/>
    <property type="match status" value="2"/>
</dbReference>
<dbReference type="RefSeq" id="WP_343962426.1">
    <property type="nucleotide sequence ID" value="NZ_BAAAGK010000007.1"/>
</dbReference>
<protein>
    <submittedName>
        <fullName evidence="8">MFS transporter</fullName>
    </submittedName>
</protein>
<evidence type="ECO:0000256" key="5">
    <source>
        <dbReference type="ARBA" id="ARBA00023136"/>
    </source>
</evidence>
<evidence type="ECO:0000259" key="7">
    <source>
        <dbReference type="PROSITE" id="PS50850"/>
    </source>
</evidence>
<feature type="transmembrane region" description="Helical" evidence="6">
    <location>
        <begin position="442"/>
        <end position="464"/>
    </location>
</feature>
<keyword evidence="2" id="KW-0813">Transport</keyword>
<evidence type="ECO:0000256" key="2">
    <source>
        <dbReference type="ARBA" id="ARBA00022448"/>
    </source>
</evidence>
<comment type="subcellular location">
    <subcellularLocation>
        <location evidence="1">Cell membrane</location>
        <topology evidence="1">Multi-pass membrane protein</topology>
    </subcellularLocation>
</comment>